<dbReference type="Proteomes" id="UP000777265">
    <property type="component" value="Unassembled WGS sequence"/>
</dbReference>
<keyword evidence="2" id="KW-1133">Transmembrane helix</keyword>
<dbReference type="InterPro" id="IPR052026">
    <property type="entry name" value="ExeA_AAA_ATPase_DNA-bind"/>
</dbReference>
<organism evidence="4 5">
    <name type="scientific">Syntrophorhabdus aromaticivorans</name>
    <dbReference type="NCBI Taxonomy" id="328301"/>
    <lineage>
        <taxon>Bacteria</taxon>
        <taxon>Pseudomonadati</taxon>
        <taxon>Thermodesulfobacteriota</taxon>
        <taxon>Syntrophorhabdia</taxon>
        <taxon>Syntrophorhabdales</taxon>
        <taxon>Syntrophorhabdaceae</taxon>
        <taxon>Syntrophorhabdus</taxon>
    </lineage>
</organism>
<dbReference type="InterPro" id="IPR049945">
    <property type="entry name" value="AAA_22"/>
</dbReference>
<dbReference type="SMART" id="SM00287">
    <property type="entry name" value="SH3b"/>
    <property type="match status" value="1"/>
</dbReference>
<dbReference type="SUPFAM" id="SSF52540">
    <property type="entry name" value="P-loop containing nucleoside triphosphate hydrolases"/>
    <property type="match status" value="1"/>
</dbReference>
<evidence type="ECO:0000313" key="4">
    <source>
        <dbReference type="EMBL" id="NLW34568.1"/>
    </source>
</evidence>
<evidence type="ECO:0000313" key="5">
    <source>
        <dbReference type="Proteomes" id="UP000777265"/>
    </source>
</evidence>
<dbReference type="Gene3D" id="3.40.50.300">
    <property type="entry name" value="P-loop containing nucleotide triphosphate hydrolases"/>
    <property type="match status" value="1"/>
</dbReference>
<evidence type="ECO:0000259" key="3">
    <source>
        <dbReference type="PROSITE" id="PS51781"/>
    </source>
</evidence>
<dbReference type="PANTHER" id="PTHR35894">
    <property type="entry name" value="GENERAL SECRETION PATHWAY PROTEIN A-RELATED"/>
    <property type="match status" value="1"/>
</dbReference>
<dbReference type="PROSITE" id="PS51781">
    <property type="entry name" value="SH3B"/>
    <property type="match status" value="1"/>
</dbReference>
<proteinExistence type="predicted"/>
<keyword evidence="2" id="KW-0812">Transmembrane</keyword>
<evidence type="ECO:0000256" key="2">
    <source>
        <dbReference type="SAM" id="Phobius"/>
    </source>
</evidence>
<feature type="compositionally biased region" description="Basic and acidic residues" evidence="1">
    <location>
        <begin position="371"/>
        <end position="394"/>
    </location>
</feature>
<reference evidence="4" key="1">
    <citation type="journal article" date="2020" name="Biotechnol. Biofuels">
        <title>New insights from the biogas microbiome by comprehensive genome-resolved metagenomics of nearly 1600 species originating from multiple anaerobic digesters.</title>
        <authorList>
            <person name="Campanaro S."/>
            <person name="Treu L."/>
            <person name="Rodriguez-R L.M."/>
            <person name="Kovalovszki A."/>
            <person name="Ziels R.M."/>
            <person name="Maus I."/>
            <person name="Zhu X."/>
            <person name="Kougias P.G."/>
            <person name="Basile A."/>
            <person name="Luo G."/>
            <person name="Schluter A."/>
            <person name="Konstantinidis K.T."/>
            <person name="Angelidaki I."/>
        </authorList>
    </citation>
    <scope>NUCLEOTIDE SEQUENCE</scope>
    <source>
        <strain evidence="4">AS06rmzACSIP_7</strain>
    </source>
</reference>
<accession>A0A971M2G1</accession>
<evidence type="ECO:0000256" key="1">
    <source>
        <dbReference type="SAM" id="MobiDB-lite"/>
    </source>
</evidence>
<dbReference type="Pfam" id="PF08239">
    <property type="entry name" value="SH3_3"/>
    <property type="match status" value="1"/>
</dbReference>
<protein>
    <submittedName>
        <fullName evidence="4">SH3 domain-containing protein</fullName>
    </submittedName>
</protein>
<comment type="caution">
    <text evidence="4">The sequence shown here is derived from an EMBL/GenBank/DDBJ whole genome shotgun (WGS) entry which is preliminary data.</text>
</comment>
<keyword evidence="2" id="KW-0472">Membrane</keyword>
<gene>
    <name evidence="4" type="ORF">GXY80_03665</name>
</gene>
<feature type="compositionally biased region" description="Basic and acidic residues" evidence="1">
    <location>
        <begin position="404"/>
        <end position="416"/>
    </location>
</feature>
<name>A0A971M2G1_9BACT</name>
<sequence>MSEEYIEYWGLTRHPFLLAPDSKMMCVTGQYYECLERLKYAIGTNKGGVLIVSEDAGLGKTTILLRLVDEMREEYGEAFRHAFVHHPALSPAQMIAQITGSIAGVEPHEDKLKNLILLKNVLMEVKEQGGKSIIIVDEAQMLCEAHDVLQELRALINLTHNGEYLHTFILSGQRALWNTVKGLPEFWQRLPVRYYFIPLRVEETKEMIRFRLRKAGIDESREVFADDALEIIHRFSRGSPRTVIALADLSLLVGFTNQSDRITFKEVSKAINTMSGKGDTLPYVQTEKKEGRGPSISSFANIDRGTEIGRGYEKQSLSFNGRESLEQWVMQYGHYARPIITIVVMIAVVLLGIMGYRYVFTPDKAGTVAAEAEKKERAGKPAIENKEPQEEKATEGFGAGETEQPSKEAMDAVEPPRQRVETPFLPEVPVVRKERKSAKNEVAGPAGEAVINKLAANIRTRPDLNSPRFAMLFQGETVKILDETFDDNGKKWYKIPVLGRREGWISETVVTLK</sequence>
<reference evidence="4" key="2">
    <citation type="submission" date="2020-01" db="EMBL/GenBank/DDBJ databases">
        <authorList>
            <person name="Campanaro S."/>
        </authorList>
    </citation>
    <scope>NUCLEOTIDE SEQUENCE</scope>
    <source>
        <strain evidence="4">AS06rmzACSIP_7</strain>
    </source>
</reference>
<dbReference type="EMBL" id="JAAYEE010000067">
    <property type="protein sequence ID" value="NLW34568.1"/>
    <property type="molecule type" value="Genomic_DNA"/>
</dbReference>
<dbReference type="Gene3D" id="2.30.30.40">
    <property type="entry name" value="SH3 Domains"/>
    <property type="match status" value="1"/>
</dbReference>
<feature type="domain" description="SH3b" evidence="3">
    <location>
        <begin position="446"/>
        <end position="513"/>
    </location>
</feature>
<feature type="region of interest" description="Disordered" evidence="1">
    <location>
        <begin position="371"/>
        <end position="416"/>
    </location>
</feature>
<dbReference type="Pfam" id="PF13401">
    <property type="entry name" value="AAA_22"/>
    <property type="match status" value="1"/>
</dbReference>
<dbReference type="InterPro" id="IPR003646">
    <property type="entry name" value="SH3-like_bac-type"/>
</dbReference>
<dbReference type="GO" id="GO:0016887">
    <property type="term" value="F:ATP hydrolysis activity"/>
    <property type="evidence" value="ECO:0007669"/>
    <property type="project" value="InterPro"/>
</dbReference>
<dbReference type="PANTHER" id="PTHR35894:SF1">
    <property type="entry name" value="PHOSPHORIBULOKINASE _ URIDINE KINASE FAMILY"/>
    <property type="match status" value="1"/>
</dbReference>
<dbReference type="InterPro" id="IPR027417">
    <property type="entry name" value="P-loop_NTPase"/>
</dbReference>
<dbReference type="AlphaFoldDB" id="A0A971M2G1"/>
<feature type="transmembrane region" description="Helical" evidence="2">
    <location>
        <begin position="335"/>
        <end position="356"/>
    </location>
</feature>